<comment type="caution">
    <text evidence="1">The sequence shown here is derived from an EMBL/GenBank/DDBJ whole genome shotgun (WGS) entry which is preliminary data.</text>
</comment>
<evidence type="ECO:0000313" key="1">
    <source>
        <dbReference type="EMBL" id="KEZ53670.1"/>
    </source>
</evidence>
<dbReference type="OrthoDB" id="2830174at2"/>
<dbReference type="Pfam" id="PF19866">
    <property type="entry name" value="DUF6339"/>
    <property type="match status" value="1"/>
</dbReference>
<reference evidence="1 2" key="1">
    <citation type="journal article" date="2005" name="Int. J. Syst. Evol. Microbiol.">
        <title>Bacillus cibi sp. nov., isolated from jeotgal, a traditional Korean fermented seafood.</title>
        <authorList>
            <person name="Yoon J.H."/>
            <person name="Lee C.H."/>
            <person name="Oh T.K."/>
        </authorList>
    </citation>
    <scope>NUCLEOTIDE SEQUENCE [LARGE SCALE GENOMIC DNA]</scope>
    <source>
        <strain evidence="1 2">DSM 16189</strain>
    </source>
</reference>
<dbReference type="AlphaFoldDB" id="A0A084H258"/>
<proteinExistence type="predicted"/>
<dbReference type="InterPro" id="IPR045920">
    <property type="entry name" value="DUF6339"/>
</dbReference>
<accession>A0A084H258</accession>
<sequence>MKWKTISKSESEKVMESWNSDQSMPYDSEYEFLRSELIKGAEEVLQELNIQNYEIKSAGYDFDLLFGLKLYEILNHNFGFTIRLASNNGVWRFLSLKVVPDLVYLRWEDNAGRYWKETRRIWLKALWWYIHLSWQGSAQETFETLKGNTTDEIVQLVERSGPSGYRIDLCREIMSFYGSLDTEQKKRSSQVFRRVMKLNTARIKVIEPGLFIGGEENYVKGLFNYFEQ</sequence>
<dbReference type="RefSeq" id="WP_029565274.1">
    <property type="nucleotide sequence ID" value="NZ_JNVC02000001.1"/>
</dbReference>
<keyword evidence="2" id="KW-1185">Reference proteome</keyword>
<organism evidence="1 2">
    <name type="scientific">Metabacillus indicus</name>
    <name type="common">Bacillus indicus</name>
    <dbReference type="NCBI Taxonomy" id="246786"/>
    <lineage>
        <taxon>Bacteria</taxon>
        <taxon>Bacillati</taxon>
        <taxon>Bacillota</taxon>
        <taxon>Bacilli</taxon>
        <taxon>Bacillales</taxon>
        <taxon>Bacillaceae</taxon>
        <taxon>Metabacillus</taxon>
    </lineage>
</organism>
<evidence type="ECO:0000313" key="2">
    <source>
        <dbReference type="Proteomes" id="UP000028549"/>
    </source>
</evidence>
<dbReference type="EMBL" id="JNVC02000001">
    <property type="protein sequence ID" value="KEZ53670.1"/>
    <property type="molecule type" value="Genomic_DNA"/>
</dbReference>
<dbReference type="STRING" id="246786.GS18_0201445"/>
<name>A0A084H258_METID</name>
<gene>
    <name evidence="1" type="ORF">GS18_0201445</name>
</gene>
<protein>
    <submittedName>
        <fullName evidence="1">Uncharacterized protein</fullName>
    </submittedName>
</protein>
<dbReference type="Proteomes" id="UP000028549">
    <property type="component" value="Unassembled WGS sequence"/>
</dbReference>